<gene>
    <name evidence="4" type="ORF">TM35_000016780</name>
</gene>
<sequence>MSERPIRRVQSVTPSSHRRTALRRRRSHHRHSVYPPPSSFSSITNTDYTNMNSNTNTTVAAVTVLEEEEEGAESSVLSDFDVLNDAIQEFLLGSDDSGDDASGYYGEVDIIHAVAPFLHAASVRPAARRMRHARKSTPPTGTSTTTTTTTTSKFTPTSTPTPTTAPLIGLTLAESMLPRRVLRRRRRLLLPRDKGLPEAPLCIVLDLDETLVAARRDGVHPRPHVKEFLDVCHAEGCEVVVWSAGSPAHVNSVIRAVATVSQRRDWYHHIISRHRRWFHEDSESVKDLALLGRPLNRVLMLENSPRSIQRQPMHAILLEDYISPTAQDDSLRLLAGVVQRLVAAMRASDDLATADVSRLLSVDTSLMELLLPSSHSLSRDGSTMISRGLLYSPQRVFSSRSYGGEHPLSYQGGT</sequence>
<dbReference type="AlphaFoldDB" id="A0A1X0PAF1"/>
<evidence type="ECO:0000313" key="5">
    <source>
        <dbReference type="Proteomes" id="UP000192257"/>
    </source>
</evidence>
<evidence type="ECO:0000313" key="4">
    <source>
        <dbReference type="EMBL" id="ORC93801.1"/>
    </source>
</evidence>
<feature type="region of interest" description="Disordered" evidence="2">
    <location>
        <begin position="129"/>
        <end position="166"/>
    </location>
</feature>
<organism evidence="4 5">
    <name type="scientific">Trypanosoma theileri</name>
    <dbReference type="NCBI Taxonomy" id="67003"/>
    <lineage>
        <taxon>Eukaryota</taxon>
        <taxon>Discoba</taxon>
        <taxon>Euglenozoa</taxon>
        <taxon>Kinetoplastea</taxon>
        <taxon>Metakinetoplastina</taxon>
        <taxon>Trypanosomatida</taxon>
        <taxon>Trypanosomatidae</taxon>
        <taxon>Trypanosoma</taxon>
    </lineage>
</organism>
<dbReference type="PROSITE" id="PS50969">
    <property type="entry name" value="FCP1"/>
    <property type="match status" value="1"/>
</dbReference>
<dbReference type="InterPro" id="IPR036412">
    <property type="entry name" value="HAD-like_sf"/>
</dbReference>
<evidence type="ECO:0000256" key="1">
    <source>
        <dbReference type="RuleBase" id="RU365079"/>
    </source>
</evidence>
<keyword evidence="1" id="KW-0809">Transit peptide</keyword>
<evidence type="ECO:0000259" key="3">
    <source>
        <dbReference type="PROSITE" id="PS50969"/>
    </source>
</evidence>
<dbReference type="InterPro" id="IPR023214">
    <property type="entry name" value="HAD_sf"/>
</dbReference>
<keyword evidence="1" id="KW-0653">Protein transport</keyword>
<dbReference type="GO" id="GO:0015031">
    <property type="term" value="P:protein transport"/>
    <property type="evidence" value="ECO:0007669"/>
    <property type="project" value="UniProtKB-KW"/>
</dbReference>
<dbReference type="SUPFAM" id="SSF56784">
    <property type="entry name" value="HAD-like"/>
    <property type="match status" value="1"/>
</dbReference>
<feature type="compositionally biased region" description="Polar residues" evidence="2">
    <location>
        <begin position="40"/>
        <end position="51"/>
    </location>
</feature>
<comment type="subunit">
    <text evidence="1">Component of the TIM23 complex.</text>
</comment>
<dbReference type="Pfam" id="PF03031">
    <property type="entry name" value="NIF"/>
    <property type="match status" value="1"/>
</dbReference>
<dbReference type="PANTHER" id="PTHR12210">
    <property type="entry name" value="DULLARD PROTEIN PHOSPHATASE"/>
    <property type="match status" value="1"/>
</dbReference>
<comment type="caution">
    <text evidence="4">The sequence shown here is derived from an EMBL/GenBank/DDBJ whole genome shotgun (WGS) entry which is preliminary data.</text>
</comment>
<feature type="compositionally biased region" description="Low complexity" evidence="2">
    <location>
        <begin position="136"/>
        <end position="164"/>
    </location>
</feature>
<dbReference type="STRING" id="67003.A0A1X0PAF1"/>
<proteinExistence type="inferred from homology"/>
<dbReference type="RefSeq" id="XP_028887867.1">
    <property type="nucleotide sequence ID" value="XM_029021359.1"/>
</dbReference>
<reference evidence="4 5" key="1">
    <citation type="submission" date="2017-03" db="EMBL/GenBank/DDBJ databases">
        <title>An alternative strategy for trypanosome survival in the mammalian bloodstream revealed through genome and transcriptome analysis of the ubiquitous bovine parasite Trypanosoma (Megatrypanum) theileri.</title>
        <authorList>
            <person name="Kelly S."/>
            <person name="Ivens A."/>
            <person name="Mott A."/>
            <person name="O'Neill E."/>
            <person name="Emms D."/>
            <person name="Macleod O."/>
            <person name="Voorheis P."/>
            <person name="Matthews J."/>
            <person name="Matthews K."/>
            <person name="Carrington M."/>
        </authorList>
    </citation>
    <scope>NUCLEOTIDE SEQUENCE [LARGE SCALE GENOMIC DNA]</scope>
    <source>
        <strain evidence="4">Edinburgh</strain>
    </source>
</reference>
<dbReference type="Gene3D" id="3.40.50.1000">
    <property type="entry name" value="HAD superfamily/HAD-like"/>
    <property type="match status" value="1"/>
</dbReference>
<dbReference type="GeneID" id="39981139"/>
<feature type="region of interest" description="Disordered" evidence="2">
    <location>
        <begin position="1"/>
        <end position="51"/>
    </location>
</feature>
<protein>
    <recommendedName>
        <fullName evidence="1">Mitochondrial import inner membrane translocase subunit TIM50</fullName>
    </recommendedName>
</protein>
<dbReference type="VEuPathDB" id="TriTrypDB:TM35_000016780"/>
<keyword evidence="1" id="KW-0811">Translocation</keyword>
<dbReference type="SMART" id="SM00577">
    <property type="entry name" value="CPDc"/>
    <property type="match status" value="1"/>
</dbReference>
<keyword evidence="1" id="KW-0496">Mitochondrion</keyword>
<dbReference type="InterPro" id="IPR004274">
    <property type="entry name" value="FCP1_dom"/>
</dbReference>
<comment type="function">
    <text evidence="1">Essential component of the TIM23 complex, a complex that mediates the translocation of transit peptide-containing proteins across the mitochondrial inner membrane.</text>
</comment>
<dbReference type="GO" id="GO:0005744">
    <property type="term" value="C:TIM23 mitochondrial import inner membrane translocase complex"/>
    <property type="evidence" value="ECO:0007669"/>
    <property type="project" value="UniProtKB-UniRule"/>
</dbReference>
<keyword evidence="1" id="KW-0813">Transport</keyword>
<feature type="domain" description="FCP1 homology" evidence="3">
    <location>
        <begin position="196"/>
        <end position="341"/>
    </location>
</feature>
<dbReference type="OrthoDB" id="277011at2759"/>
<dbReference type="InterPro" id="IPR050365">
    <property type="entry name" value="TIM50"/>
</dbReference>
<evidence type="ECO:0000256" key="2">
    <source>
        <dbReference type="SAM" id="MobiDB-lite"/>
    </source>
</evidence>
<accession>A0A1X0PAF1</accession>
<name>A0A1X0PAF1_9TRYP</name>
<dbReference type="EMBL" id="NBCO01000001">
    <property type="protein sequence ID" value="ORC93801.1"/>
    <property type="molecule type" value="Genomic_DNA"/>
</dbReference>
<comment type="subcellular location">
    <subcellularLocation>
        <location evidence="1">Mitochondrion inner membrane</location>
        <topology evidence="1">Single-pass membrane protein</topology>
    </subcellularLocation>
</comment>
<comment type="similarity">
    <text evidence="1">Belongs to the TIM50 family.</text>
</comment>
<dbReference type="Proteomes" id="UP000192257">
    <property type="component" value="Unassembled WGS sequence"/>
</dbReference>
<keyword evidence="5" id="KW-1185">Reference proteome</keyword>
<feature type="compositionally biased region" description="Basic residues" evidence="2">
    <location>
        <begin position="16"/>
        <end position="32"/>
    </location>
</feature>